<protein>
    <submittedName>
        <fullName evidence="16">BTB domain-containing protein</fullName>
    </submittedName>
</protein>
<dbReference type="InterPro" id="IPR003131">
    <property type="entry name" value="T1-type_BTB"/>
</dbReference>
<evidence type="ECO:0000256" key="8">
    <source>
        <dbReference type="ARBA" id="ARBA00022989"/>
    </source>
</evidence>
<keyword evidence="15" id="KW-1185">Reference proteome</keyword>
<evidence type="ECO:0000259" key="14">
    <source>
        <dbReference type="SMART" id="SM00225"/>
    </source>
</evidence>
<evidence type="ECO:0000256" key="7">
    <source>
        <dbReference type="ARBA" id="ARBA00022958"/>
    </source>
</evidence>
<keyword evidence="7" id="KW-0630">Potassium</keyword>
<dbReference type="AlphaFoldDB" id="A0A914V3G1"/>
<dbReference type="Pfam" id="PF02214">
    <property type="entry name" value="BTB_2"/>
    <property type="match status" value="1"/>
</dbReference>
<reference evidence="16" key="1">
    <citation type="submission" date="2022-11" db="UniProtKB">
        <authorList>
            <consortium name="WormBaseParasite"/>
        </authorList>
    </citation>
    <scope>IDENTIFICATION</scope>
</reference>
<evidence type="ECO:0000256" key="10">
    <source>
        <dbReference type="ARBA" id="ARBA00023136"/>
    </source>
</evidence>
<dbReference type="PRINTS" id="PR00169">
    <property type="entry name" value="KCHANNEL"/>
</dbReference>
<dbReference type="Pfam" id="PF00520">
    <property type="entry name" value="Ion_trans"/>
    <property type="match status" value="1"/>
</dbReference>
<keyword evidence="5" id="KW-0631">Potassium channel</keyword>
<feature type="transmembrane region" description="Helical" evidence="13">
    <location>
        <begin position="402"/>
        <end position="421"/>
    </location>
</feature>
<keyword evidence="4 13" id="KW-0812">Transmembrane</keyword>
<comment type="subcellular location">
    <subcellularLocation>
        <location evidence="1">Membrane</location>
        <topology evidence="1">Multi-pass membrane protein</topology>
    </subcellularLocation>
</comment>
<evidence type="ECO:0000256" key="6">
    <source>
        <dbReference type="ARBA" id="ARBA00022882"/>
    </source>
</evidence>
<keyword evidence="8 13" id="KW-1133">Transmembrane helix</keyword>
<dbReference type="PRINTS" id="PR01498">
    <property type="entry name" value="SHAWCHANNEL"/>
</dbReference>
<dbReference type="InterPro" id="IPR027359">
    <property type="entry name" value="Volt_channel_dom_sf"/>
</dbReference>
<dbReference type="InterPro" id="IPR003968">
    <property type="entry name" value="K_chnl_volt-dep_Kv"/>
</dbReference>
<sequence length="662" mass="75723">MNALATDQEERQPLLRFRSTVNDIRRQHTVTKRWQLAAGAPLSMDDRIVLNVGGLRHETYQATLKKIPATRLSRLTPSLANFDPILNEYFFDRHPAVFGQVLNYYRTGKLHYPTDVCGPLFEEELEYWGLDANQVEPCCWMTYTQHRDTQETLAVLDRLDYDASKEVDPQLREEEEMKRFGWEERYWQGESTWWMRLKPKVWALFDEPYSSSWAKAIGAISVCFIVISIISFCMKTHPNFRIPVLTVTNTSNFGTRRYIGIDRTHTEPHRAFGHIEVICNVWFTFEVIIRFLFCPSKLRFFKSPLNNIDLVATLSFYLDALMVRLLAEDAPKDVVEFLSMIRILRLFKLTQHNRGLQILIHTFRASAKELLLLVFFLVLGIVIFAALVYYAEKIEDNPHNDFSSIPLGLWWAIVTMTTVGYGDMAPHTYLGRLVGSLCAVMGVLTIALPVPVIVSNFAMFYSHTQARDKLPRKRRRVLPLEQVRLQARRHAAIIDSGPQLNRRNAISAMKEGEERTKGTKGEDRAAAVPLLRKTSHSSDDEPARVDFELSTNKDRGQSTDVLQLKTHTSIKRVTESMQESHFFGADTTMTANRRMRKTSETTNGRQLATMHQPVRKSSSPVKFVTRLRRSGSPSPTPNSLSATEGNEALSASVCSDNYVTYA</sequence>
<dbReference type="GO" id="GO:0005251">
    <property type="term" value="F:delayed rectifier potassium channel activity"/>
    <property type="evidence" value="ECO:0007669"/>
    <property type="project" value="TreeGrafter"/>
</dbReference>
<feature type="transmembrane region" description="Helical" evidence="13">
    <location>
        <begin position="433"/>
        <end position="461"/>
    </location>
</feature>
<dbReference type="CDD" id="cd18416">
    <property type="entry name" value="BTB_Shaw-like"/>
    <property type="match status" value="1"/>
</dbReference>
<dbReference type="Gene3D" id="1.20.120.350">
    <property type="entry name" value="Voltage-gated potassium channels. Chain C"/>
    <property type="match status" value="1"/>
</dbReference>
<dbReference type="PANTHER" id="PTHR11537">
    <property type="entry name" value="VOLTAGE-GATED POTASSIUM CHANNEL"/>
    <property type="match status" value="1"/>
</dbReference>
<evidence type="ECO:0000313" key="15">
    <source>
        <dbReference type="Proteomes" id="UP000887566"/>
    </source>
</evidence>
<feature type="transmembrane region" description="Helical" evidence="13">
    <location>
        <begin position="213"/>
        <end position="233"/>
    </location>
</feature>
<evidence type="ECO:0000256" key="13">
    <source>
        <dbReference type="SAM" id="Phobius"/>
    </source>
</evidence>
<dbReference type="SUPFAM" id="SSF81324">
    <property type="entry name" value="Voltage-gated potassium channels"/>
    <property type="match status" value="1"/>
</dbReference>
<dbReference type="InterPro" id="IPR005821">
    <property type="entry name" value="Ion_trans_dom"/>
</dbReference>
<evidence type="ECO:0000256" key="1">
    <source>
        <dbReference type="ARBA" id="ARBA00004141"/>
    </source>
</evidence>
<keyword evidence="9" id="KW-0406">Ion transport</keyword>
<keyword evidence="2" id="KW-0813">Transport</keyword>
<dbReference type="InterPro" id="IPR003974">
    <property type="entry name" value="K_chnl_volt-dep_Kv3"/>
</dbReference>
<accession>A0A914V3G1</accession>
<dbReference type="InterPro" id="IPR011333">
    <property type="entry name" value="SKP1/BTB/POZ_sf"/>
</dbReference>
<dbReference type="PRINTS" id="PR01491">
    <property type="entry name" value="KVCHANNEL"/>
</dbReference>
<evidence type="ECO:0000256" key="4">
    <source>
        <dbReference type="ARBA" id="ARBA00022692"/>
    </source>
</evidence>
<name>A0A914V3G1_9BILA</name>
<organism evidence="15 16">
    <name type="scientific">Plectus sambesii</name>
    <dbReference type="NCBI Taxonomy" id="2011161"/>
    <lineage>
        <taxon>Eukaryota</taxon>
        <taxon>Metazoa</taxon>
        <taxon>Ecdysozoa</taxon>
        <taxon>Nematoda</taxon>
        <taxon>Chromadorea</taxon>
        <taxon>Plectida</taxon>
        <taxon>Plectina</taxon>
        <taxon>Plectoidea</taxon>
        <taxon>Plectidae</taxon>
        <taxon>Plectus</taxon>
    </lineage>
</organism>
<dbReference type="GO" id="GO:0032809">
    <property type="term" value="C:neuronal cell body membrane"/>
    <property type="evidence" value="ECO:0007669"/>
    <property type="project" value="TreeGrafter"/>
</dbReference>
<dbReference type="FunFam" id="1.20.120.350:FF:000074">
    <property type="entry name" value="SHaW family of potassium channels"/>
    <property type="match status" value="1"/>
</dbReference>
<dbReference type="GO" id="GO:0045211">
    <property type="term" value="C:postsynaptic membrane"/>
    <property type="evidence" value="ECO:0007669"/>
    <property type="project" value="TreeGrafter"/>
</dbReference>
<dbReference type="Proteomes" id="UP000887566">
    <property type="component" value="Unplaced"/>
</dbReference>
<evidence type="ECO:0000256" key="11">
    <source>
        <dbReference type="ARBA" id="ARBA00023303"/>
    </source>
</evidence>
<keyword evidence="11" id="KW-0407">Ion channel</keyword>
<keyword evidence="3" id="KW-0633">Potassium transport</keyword>
<dbReference type="GO" id="GO:0032590">
    <property type="term" value="C:dendrite membrane"/>
    <property type="evidence" value="ECO:0007669"/>
    <property type="project" value="TreeGrafter"/>
</dbReference>
<dbReference type="FunFam" id="1.10.287.70:FF:000002">
    <property type="entry name" value="Potassium voltage-gated channel subfamily a member"/>
    <property type="match status" value="1"/>
</dbReference>
<keyword evidence="6" id="KW-0851">Voltage-gated channel</keyword>
<dbReference type="SMART" id="SM00225">
    <property type="entry name" value="BTB"/>
    <property type="match status" value="1"/>
</dbReference>
<feature type="domain" description="BTB" evidence="14">
    <location>
        <begin position="46"/>
        <end position="146"/>
    </location>
</feature>
<evidence type="ECO:0000256" key="3">
    <source>
        <dbReference type="ARBA" id="ARBA00022538"/>
    </source>
</evidence>
<dbReference type="PANTHER" id="PTHR11537:SF245">
    <property type="entry name" value="POTASSIUM VOLTAGE-GATED CHANNEL PROTEIN EGL-36"/>
    <property type="match status" value="1"/>
</dbReference>
<dbReference type="GO" id="GO:0042734">
    <property type="term" value="C:presynaptic membrane"/>
    <property type="evidence" value="ECO:0007669"/>
    <property type="project" value="TreeGrafter"/>
</dbReference>
<proteinExistence type="inferred from homology"/>
<dbReference type="Gene3D" id="3.30.710.10">
    <property type="entry name" value="Potassium Channel Kv1.1, Chain A"/>
    <property type="match status" value="1"/>
</dbReference>
<dbReference type="Gene3D" id="1.10.287.70">
    <property type="match status" value="1"/>
</dbReference>
<keyword evidence="10 13" id="KW-0472">Membrane</keyword>
<comment type="similarity">
    <text evidence="12">Belongs to the potassium channel family. C (Shaw) (TC 1.A.1.2) subfamily. Shaw sub-subfamily.</text>
</comment>
<evidence type="ECO:0000256" key="9">
    <source>
        <dbReference type="ARBA" id="ARBA00023065"/>
    </source>
</evidence>
<feature type="transmembrane region" description="Helical" evidence="13">
    <location>
        <begin position="370"/>
        <end position="390"/>
    </location>
</feature>
<dbReference type="InterPro" id="IPR028325">
    <property type="entry name" value="VG_K_chnl"/>
</dbReference>
<dbReference type="FunFam" id="3.30.710.10:FF:000020">
    <property type="entry name" value="Potassium voltage-gated channel protein Shaw"/>
    <property type="match status" value="1"/>
</dbReference>
<evidence type="ECO:0000256" key="12">
    <source>
        <dbReference type="ARBA" id="ARBA00061303"/>
    </source>
</evidence>
<evidence type="ECO:0000256" key="2">
    <source>
        <dbReference type="ARBA" id="ARBA00022448"/>
    </source>
</evidence>
<dbReference type="GO" id="GO:0051260">
    <property type="term" value="P:protein homooligomerization"/>
    <property type="evidence" value="ECO:0007669"/>
    <property type="project" value="InterPro"/>
</dbReference>
<dbReference type="InterPro" id="IPR000210">
    <property type="entry name" value="BTB/POZ_dom"/>
</dbReference>
<dbReference type="GO" id="GO:0001508">
    <property type="term" value="P:action potential"/>
    <property type="evidence" value="ECO:0007669"/>
    <property type="project" value="TreeGrafter"/>
</dbReference>
<dbReference type="GO" id="GO:0008076">
    <property type="term" value="C:voltage-gated potassium channel complex"/>
    <property type="evidence" value="ECO:0007669"/>
    <property type="project" value="InterPro"/>
</dbReference>
<dbReference type="WBParaSite" id="PSAMB.scaffold1498size30661.g13479.t1">
    <property type="protein sequence ID" value="PSAMB.scaffold1498size30661.g13479.t1"/>
    <property type="gene ID" value="PSAMB.scaffold1498size30661.g13479"/>
</dbReference>
<evidence type="ECO:0000256" key="5">
    <source>
        <dbReference type="ARBA" id="ARBA00022826"/>
    </source>
</evidence>
<dbReference type="GO" id="GO:0043679">
    <property type="term" value="C:axon terminus"/>
    <property type="evidence" value="ECO:0007669"/>
    <property type="project" value="TreeGrafter"/>
</dbReference>
<dbReference type="SUPFAM" id="SSF54695">
    <property type="entry name" value="POZ domain"/>
    <property type="match status" value="1"/>
</dbReference>
<evidence type="ECO:0000313" key="16">
    <source>
        <dbReference type="WBParaSite" id="PSAMB.scaffold1498size30661.g13479.t1"/>
    </source>
</evidence>